<evidence type="ECO:0000313" key="11">
    <source>
        <dbReference type="EMBL" id="QPG49841.1"/>
    </source>
</evidence>
<gene>
    <name evidence="11" type="ORF">HFC64_08480</name>
    <name evidence="12" type="ORF">SSOP1_2755</name>
    <name evidence="3" type="ORF">SULA_0432</name>
    <name evidence="1" type="ORF">SULB_0434</name>
    <name evidence="2" type="ORF">SULC_0432</name>
    <name evidence="4" type="ORF">SULG_02205</name>
    <name evidence="5" type="ORF">SULH_02205</name>
    <name evidence="6" type="ORF">SULI_02205</name>
    <name evidence="7" type="ORF">SULM_02205</name>
    <name evidence="8" type="ORF">SULN_02205</name>
    <name evidence="9" type="ORF">SULO_02215</name>
    <name evidence="10" type="ORF">SULZ_02215</name>
</gene>
<dbReference type="GeneID" id="44128358"/>
<dbReference type="EMBL" id="CP033241">
    <property type="protein sequence ID" value="AZF83039.1"/>
    <property type="molecule type" value="Genomic_DNA"/>
</dbReference>
<dbReference type="EMBL" id="CP011057">
    <property type="protein sequence ID" value="AKA78237.1"/>
    <property type="molecule type" value="Genomic_DNA"/>
</dbReference>
<dbReference type="KEGG" id="ssof:SULC_0432"/>
<protein>
    <recommendedName>
        <fullName evidence="25">DsrE family protein</fullName>
    </recommendedName>
</protein>
<evidence type="ECO:0000313" key="15">
    <source>
        <dbReference type="Proteomes" id="UP000033106"/>
    </source>
</evidence>
<dbReference type="Proteomes" id="UP000594632">
    <property type="component" value="Chromosome"/>
</dbReference>
<evidence type="ECO:0000313" key="7">
    <source>
        <dbReference type="EMBL" id="AZF75216.1"/>
    </source>
</evidence>
<dbReference type="EMBL" id="CP033239">
    <property type="protein sequence ID" value="AZF77824.1"/>
    <property type="molecule type" value="Genomic_DNA"/>
</dbReference>
<organism evidence="1 14">
    <name type="scientific">Saccharolobus solfataricus</name>
    <name type="common">Sulfolobus solfataricus</name>
    <dbReference type="NCBI Taxonomy" id="2287"/>
    <lineage>
        <taxon>Archaea</taxon>
        <taxon>Thermoproteota</taxon>
        <taxon>Thermoprotei</taxon>
        <taxon>Sulfolobales</taxon>
        <taxon>Sulfolobaceae</taxon>
        <taxon>Saccharolobus</taxon>
    </lineage>
</organism>
<evidence type="ECO:0000313" key="18">
    <source>
        <dbReference type="Proteomes" id="UP000269431"/>
    </source>
</evidence>
<dbReference type="EMBL" id="CP033238">
    <property type="protein sequence ID" value="AZF75216.1"/>
    <property type="molecule type" value="Genomic_DNA"/>
</dbReference>
<dbReference type="Proteomes" id="UP000269431">
    <property type="component" value="Chromosome"/>
</dbReference>
<dbReference type="Proteomes" id="UP000033106">
    <property type="component" value="Chromosome"/>
</dbReference>
<dbReference type="EMBL" id="CP050869">
    <property type="protein sequence ID" value="QPG49841.1"/>
    <property type="molecule type" value="Genomic_DNA"/>
</dbReference>
<sequence>MAKLLFVIMDDPNNLSESIRAAHALHYAVELKKEGHEVYVYFDGLGTKIPISESPYKGLRPAYERALKEEIILGACGYCASPPHLNIRDKLINSIKLIGDEEHHYAFIDLINGGFQIIIS</sequence>
<reference evidence="11 24" key="6">
    <citation type="journal article" date="2020" name="Nat. Commun.">
        <title>The structures of two archaeal type IV pili illuminate evolutionary relationships.</title>
        <authorList>
            <person name="Wang F."/>
            <person name="Baquero D.P."/>
            <person name="Su Z."/>
            <person name="Beltran L.C."/>
            <person name="Prangishvili D."/>
            <person name="Krupovic M."/>
            <person name="Egelman E.H."/>
        </authorList>
    </citation>
    <scope>NUCLEOTIDE SEQUENCE [LARGE SCALE GENOMIC DNA]</scope>
    <source>
        <strain evidence="11 24">POZ149</strain>
    </source>
</reference>
<evidence type="ECO:0000313" key="10">
    <source>
        <dbReference type="EMBL" id="AZF83039.1"/>
    </source>
</evidence>
<evidence type="ECO:0000313" key="9">
    <source>
        <dbReference type="EMBL" id="AZF80432.1"/>
    </source>
</evidence>
<evidence type="ECO:0000313" key="1">
    <source>
        <dbReference type="EMBL" id="AKA72845.1"/>
    </source>
</evidence>
<dbReference type="GeneID" id="1452668"/>
<evidence type="ECO:0000313" key="19">
    <source>
        <dbReference type="Proteomes" id="UP000273194"/>
    </source>
</evidence>
<evidence type="ECO:0000313" key="5">
    <source>
        <dbReference type="EMBL" id="AZF69975.1"/>
    </source>
</evidence>
<evidence type="ECO:0000313" key="14">
    <source>
        <dbReference type="Proteomes" id="UP000033085"/>
    </source>
</evidence>
<reference evidence="16" key="3">
    <citation type="submission" date="2016-04" db="EMBL/GenBank/DDBJ databases">
        <authorList>
            <person name="Shah S.A."/>
            <person name="Garrett R.A."/>
        </authorList>
    </citation>
    <scope>NUCLEOTIDE SEQUENCE [LARGE SCALE GENOMIC DNA]</scope>
    <source>
        <strain evidence="16">ATCC 35091 / DSM 1616 / JCM 8930 / NBRC 15331 / P1</strain>
    </source>
</reference>
<dbReference type="KEGG" id="ssol:SULB_0434"/>
<dbReference type="EMBL" id="CP033240">
    <property type="protein sequence ID" value="AZF80432.1"/>
    <property type="molecule type" value="Genomic_DNA"/>
</dbReference>
<accession>A0A0E3K511</accession>
<dbReference type="Proteomes" id="UP000076770">
    <property type="component" value="Chromosome i"/>
</dbReference>
<dbReference type="KEGG" id="ssoa:SULA_0432"/>
<dbReference type="SUPFAM" id="SSF75169">
    <property type="entry name" value="DsrEFH-like"/>
    <property type="match status" value="1"/>
</dbReference>
<evidence type="ECO:0000313" key="2">
    <source>
        <dbReference type="EMBL" id="AKA75543.1"/>
    </source>
</evidence>
<evidence type="ECO:0000313" key="12">
    <source>
        <dbReference type="EMBL" id="SAI86309.1"/>
    </source>
</evidence>
<dbReference type="Proteomes" id="UP000282269">
    <property type="component" value="Chromosome"/>
</dbReference>
<dbReference type="EMBL" id="CP011055">
    <property type="protein sequence ID" value="AKA72845.1"/>
    <property type="molecule type" value="Genomic_DNA"/>
</dbReference>
<dbReference type="Proteomes" id="UP000275843">
    <property type="component" value="Chromosome"/>
</dbReference>
<dbReference type="EMBL" id="LT549890">
    <property type="protein sequence ID" value="SAI86309.1"/>
    <property type="molecule type" value="Genomic_DNA"/>
</dbReference>
<proteinExistence type="predicted"/>
<dbReference type="Proteomes" id="UP000273443">
    <property type="component" value="Chromosome"/>
</dbReference>
<reference evidence="17 18" key="4">
    <citation type="journal article" date="2018" name="Proc. Natl. Acad. Sci. U.S.A.">
        <title>Nonmutational mechanism of inheritance in the Archaeon Sulfolobus solfataricus.</title>
        <authorList>
            <person name="Payne S."/>
            <person name="McCarthy S."/>
            <person name="Johnson T."/>
            <person name="North E."/>
            <person name="Blum P."/>
        </authorList>
    </citation>
    <scope>NUCLEOTIDE SEQUENCE [LARGE SCALE GENOMIC DNA]</scope>
    <source>
        <strain evidence="5 17">SARC-H</strain>
        <strain evidence="6 21">SARC-I</strain>
        <strain evidence="8 22">SARC-N</strain>
        <strain evidence="9 23">SARC-O</strain>
        <strain evidence="10 18">SUL120</strain>
        <strain evidence="4 19">SULG</strain>
        <strain evidence="7 20">SULM</strain>
    </source>
</reference>
<reference evidence="1" key="5">
    <citation type="submission" date="2018-10" db="EMBL/GenBank/DDBJ databases">
        <authorList>
            <person name="McCarthy S."/>
            <person name="Gradnigo J."/>
            <person name="Johnson T."/>
            <person name="Payne S."/>
            <person name="Lipzen A."/>
            <person name="Schackwitz W."/>
            <person name="Martin J."/>
            <person name="Moriyama E."/>
            <person name="Blum P."/>
        </authorList>
    </citation>
    <scope>NUCLEOTIDE SEQUENCE</scope>
    <source>
        <strain evidence="1">SARC-B</strain>
        <strain evidence="2">SARC-C</strain>
        <strain evidence="3">SULA</strain>
    </source>
</reference>
<dbReference type="AlphaFoldDB" id="A0A0E3K511"/>
<evidence type="ECO:0000313" key="20">
    <source>
        <dbReference type="Proteomes" id="UP000273443"/>
    </source>
</evidence>
<dbReference type="EMBL" id="CP033236">
    <property type="protein sequence ID" value="AZF69975.1"/>
    <property type="molecule type" value="Genomic_DNA"/>
</dbReference>
<dbReference type="EMBL" id="CP033237">
    <property type="protein sequence ID" value="AZF72595.1"/>
    <property type="molecule type" value="Genomic_DNA"/>
</dbReference>
<evidence type="ECO:0000313" key="13">
    <source>
        <dbReference type="Proteomes" id="UP000033057"/>
    </source>
</evidence>
<dbReference type="Proteomes" id="UP000267993">
    <property type="component" value="Chromosome"/>
</dbReference>
<dbReference type="OMA" id="HHEDISM"/>
<dbReference type="OrthoDB" id="35259at2157"/>
<dbReference type="Proteomes" id="UP000033085">
    <property type="component" value="Chromosome"/>
</dbReference>
<reference evidence="13 14" key="1">
    <citation type="journal article" date="2015" name="Genome Announc.">
        <title>Complete Genome Sequence of Sulfolobus solfataricus Strain 98/2 and Evolved Derivatives.</title>
        <authorList>
            <person name="McCarthy S."/>
            <person name="Gradnigo J."/>
            <person name="Johnson T."/>
            <person name="Payne S."/>
            <person name="Lipzen A."/>
            <person name="Martin J."/>
            <person name="Schackwitz W."/>
            <person name="Moriyama E."/>
            <person name="Blum P."/>
        </authorList>
    </citation>
    <scope>NUCLEOTIDE SEQUENCE [LARGE SCALE GENOMIC DNA]</scope>
    <source>
        <strain evidence="13">98/2 SULC</strain>
        <strain evidence="1">SARC-B</strain>
        <strain evidence="2">SARC-C</strain>
        <strain evidence="3 15">SULA</strain>
        <strain evidence="14">SULB</strain>
    </source>
</reference>
<dbReference type="Proteomes" id="UP000273194">
    <property type="component" value="Chromosome"/>
</dbReference>
<reference evidence="12" key="2">
    <citation type="submission" date="2016-04" db="EMBL/GenBank/DDBJ databases">
        <authorList>
            <person name="Evans L.H."/>
            <person name="Alamgir A."/>
            <person name="Owens N."/>
            <person name="Weber N.D."/>
            <person name="Virtaneva K."/>
            <person name="Barbian K."/>
            <person name="Babar A."/>
            <person name="Rosenke K."/>
        </authorList>
    </citation>
    <scope>NUCLEOTIDE SEQUENCE</scope>
    <source>
        <strain evidence="12">P1</strain>
    </source>
</reference>
<evidence type="ECO:0000313" key="21">
    <source>
        <dbReference type="Proteomes" id="UP000275843"/>
    </source>
</evidence>
<dbReference type="RefSeq" id="WP_009989355.1">
    <property type="nucleotide sequence ID" value="NZ_CP011055.2"/>
</dbReference>
<dbReference type="EMBL" id="CP033235">
    <property type="protein sequence ID" value="AZF67355.1"/>
    <property type="molecule type" value="Genomic_DNA"/>
</dbReference>
<evidence type="ECO:0000313" key="22">
    <source>
        <dbReference type="Proteomes" id="UP000278715"/>
    </source>
</evidence>
<evidence type="ECO:0000313" key="17">
    <source>
        <dbReference type="Proteomes" id="UP000267993"/>
    </source>
</evidence>
<dbReference type="PATRIC" id="fig|2287.6.peg.447"/>
<evidence type="ECO:0008006" key="25">
    <source>
        <dbReference type="Google" id="ProtNLM"/>
    </source>
</evidence>
<evidence type="ECO:0000313" key="6">
    <source>
        <dbReference type="EMBL" id="AZF72595.1"/>
    </source>
</evidence>
<evidence type="ECO:0000313" key="3">
    <source>
        <dbReference type="EMBL" id="AKA78237.1"/>
    </source>
</evidence>
<evidence type="ECO:0000313" key="24">
    <source>
        <dbReference type="Proteomes" id="UP000594632"/>
    </source>
</evidence>
<evidence type="ECO:0000313" key="23">
    <source>
        <dbReference type="Proteomes" id="UP000282269"/>
    </source>
</evidence>
<evidence type="ECO:0000313" key="8">
    <source>
        <dbReference type="EMBL" id="AZF77824.1"/>
    </source>
</evidence>
<evidence type="ECO:0000313" key="4">
    <source>
        <dbReference type="EMBL" id="AZF67355.1"/>
    </source>
</evidence>
<name>A0A0E3K511_SACSO</name>
<dbReference type="InterPro" id="IPR027396">
    <property type="entry name" value="DsrEFH-like"/>
</dbReference>
<dbReference type="Proteomes" id="UP000033057">
    <property type="component" value="Chromosome"/>
</dbReference>
<dbReference type="EMBL" id="CP011056">
    <property type="protein sequence ID" value="AKA75543.1"/>
    <property type="molecule type" value="Genomic_DNA"/>
</dbReference>
<evidence type="ECO:0000313" key="16">
    <source>
        <dbReference type="Proteomes" id="UP000076770"/>
    </source>
</evidence>
<dbReference type="Proteomes" id="UP000278715">
    <property type="component" value="Chromosome"/>
</dbReference>